<dbReference type="InterPro" id="IPR015797">
    <property type="entry name" value="NUDIX_hydrolase-like_dom_sf"/>
</dbReference>
<dbReference type="GO" id="GO:0016787">
    <property type="term" value="F:hydrolase activity"/>
    <property type="evidence" value="ECO:0007669"/>
    <property type="project" value="UniProtKB-KW"/>
</dbReference>
<protein>
    <submittedName>
        <fullName evidence="3">Mutator mutT protein</fullName>
    </submittedName>
</protein>
<dbReference type="InterPro" id="IPR000086">
    <property type="entry name" value="NUDIX_hydrolase_dom"/>
</dbReference>
<dbReference type="AlphaFoldDB" id="A0A653A9N1"/>
<reference evidence="3" key="1">
    <citation type="submission" date="2018-07" db="EMBL/GenBank/DDBJ databases">
        <authorList>
            <consortium name="Genoscope - CEA"/>
            <person name="William W."/>
        </authorList>
    </citation>
    <scope>NUCLEOTIDE SEQUENCE</scope>
    <source>
        <strain evidence="3">IK1</strain>
    </source>
</reference>
<dbReference type="PANTHER" id="PTHR10885:SF0">
    <property type="entry name" value="ISOPENTENYL-DIPHOSPHATE DELTA-ISOMERASE"/>
    <property type="match status" value="1"/>
</dbReference>
<evidence type="ECO:0000259" key="2">
    <source>
        <dbReference type="PROSITE" id="PS51462"/>
    </source>
</evidence>
<dbReference type="EMBL" id="UPXZ01000019">
    <property type="protein sequence ID" value="VBB44638.1"/>
    <property type="molecule type" value="Genomic_DNA"/>
</dbReference>
<organism evidence="3">
    <name type="scientific">uncultured Paludibacter sp</name>
    <dbReference type="NCBI Taxonomy" id="497635"/>
    <lineage>
        <taxon>Bacteria</taxon>
        <taxon>Pseudomonadati</taxon>
        <taxon>Bacteroidota</taxon>
        <taxon>Bacteroidia</taxon>
        <taxon>Bacteroidales</taxon>
        <taxon>Paludibacteraceae</taxon>
        <taxon>Paludibacter</taxon>
        <taxon>environmental samples</taxon>
    </lineage>
</organism>
<dbReference type="PROSITE" id="PS00893">
    <property type="entry name" value="NUDIX_BOX"/>
    <property type="match status" value="1"/>
</dbReference>
<sequence>MTKLIDTIHNYIIVSQEIFPLVNEQGETVGSATREECHSGSFLLHPVVHLHVFNSKGELFLQKRSENKDVQPGKWDTSVGGHIDLNETVENALRREVREELGITDFEPQFVFRYVFQSSVERELVNSFITVYDGEIHPNTSEISEGRFWSLEEIKENIGKNIFTPNFESEFKKLNLTP</sequence>
<accession>A0A653A9N1</accession>
<dbReference type="CDD" id="cd04692">
    <property type="entry name" value="NUDIX_Hydrolase"/>
    <property type="match status" value="1"/>
</dbReference>
<dbReference type="Pfam" id="PF00293">
    <property type="entry name" value="NUDIX"/>
    <property type="match status" value="1"/>
</dbReference>
<dbReference type="InterPro" id="IPR020084">
    <property type="entry name" value="NUDIX_hydrolase_CS"/>
</dbReference>
<dbReference type="Gene3D" id="3.90.79.10">
    <property type="entry name" value="Nucleoside Triphosphate Pyrophosphohydrolase"/>
    <property type="match status" value="1"/>
</dbReference>
<gene>
    <name evidence="3" type="ORF">TRIP_D260052</name>
</gene>
<feature type="domain" description="Nudix hydrolase" evidence="2">
    <location>
        <begin position="43"/>
        <end position="177"/>
    </location>
</feature>
<proteinExistence type="predicted"/>
<evidence type="ECO:0000313" key="3">
    <source>
        <dbReference type="EMBL" id="VBB44638.1"/>
    </source>
</evidence>
<name>A0A653A9N1_9BACT</name>
<evidence type="ECO:0000256" key="1">
    <source>
        <dbReference type="ARBA" id="ARBA00022801"/>
    </source>
</evidence>
<dbReference type="PANTHER" id="PTHR10885">
    <property type="entry name" value="ISOPENTENYL-DIPHOSPHATE DELTA-ISOMERASE"/>
    <property type="match status" value="1"/>
</dbReference>
<keyword evidence="1" id="KW-0378">Hydrolase</keyword>
<dbReference type="SUPFAM" id="SSF55811">
    <property type="entry name" value="Nudix"/>
    <property type="match status" value="1"/>
</dbReference>
<dbReference type="PROSITE" id="PS51462">
    <property type="entry name" value="NUDIX"/>
    <property type="match status" value="1"/>
</dbReference>